<dbReference type="EMBL" id="MK072144">
    <property type="protein sequence ID" value="AYV79409.1"/>
    <property type="molecule type" value="Genomic_DNA"/>
</dbReference>
<dbReference type="Gene3D" id="1.25.40.20">
    <property type="entry name" value="Ankyrin repeat-containing domain"/>
    <property type="match status" value="1"/>
</dbReference>
<accession>A0A3G5A1N2</accession>
<organism evidence="3">
    <name type="scientific">Faunusvirus sp</name>
    <dbReference type="NCBI Taxonomy" id="2487766"/>
    <lineage>
        <taxon>Viruses</taxon>
        <taxon>Varidnaviria</taxon>
        <taxon>Bamfordvirae</taxon>
        <taxon>Nucleocytoviricota</taxon>
        <taxon>Megaviricetes</taxon>
        <taxon>Imitervirales</taxon>
        <taxon>Mimiviridae</taxon>
    </lineage>
</organism>
<proteinExistence type="predicted"/>
<dbReference type="InterPro" id="IPR036770">
    <property type="entry name" value="Ankyrin_rpt-contain_sf"/>
</dbReference>
<dbReference type="SMART" id="SM00248">
    <property type="entry name" value="ANK"/>
    <property type="match status" value="3"/>
</dbReference>
<keyword evidence="2" id="KW-0040">ANK repeat</keyword>
<evidence type="ECO:0000256" key="1">
    <source>
        <dbReference type="ARBA" id="ARBA00022737"/>
    </source>
</evidence>
<dbReference type="InterPro" id="IPR002110">
    <property type="entry name" value="Ankyrin_rpt"/>
</dbReference>
<name>A0A3G5A1N2_9VIRU</name>
<dbReference type="PANTHER" id="PTHR24198">
    <property type="entry name" value="ANKYRIN REPEAT AND PROTEIN KINASE DOMAIN-CONTAINING PROTEIN"/>
    <property type="match status" value="1"/>
</dbReference>
<sequence>MAMSDTFFSAKILQKVMLKNFAALAKTKDDAFCHQFVIAAPKIHKKWLNISDALNVAITRNHIMTARELIHQGASLDSDVYGQSILEVAVAMGASPMIAMLLEQKCDVNIVSKSGNTALMAAVKYDFEPIVMQLLEAKADVDIGSPLKTSFNKSYAKLYTTRSISPEFETIGLELMRRGADFASILDMRPGVYTGIFETRTGPFAEYIYNVYSEQVFTVLSRFFGTTYCSAIGDMIAQYLSVYAI</sequence>
<gene>
    <name evidence="3" type="ORF">Faunusvirus13_2</name>
</gene>
<dbReference type="PROSITE" id="PS50088">
    <property type="entry name" value="ANK_REPEAT"/>
    <property type="match status" value="2"/>
</dbReference>
<reference evidence="3" key="1">
    <citation type="submission" date="2018-10" db="EMBL/GenBank/DDBJ databases">
        <title>Hidden diversity of soil giant viruses.</title>
        <authorList>
            <person name="Schulz F."/>
            <person name="Alteio L."/>
            <person name="Goudeau D."/>
            <person name="Ryan E.M."/>
            <person name="Malmstrom R.R."/>
            <person name="Blanchard J."/>
            <person name="Woyke T."/>
        </authorList>
    </citation>
    <scope>NUCLEOTIDE SEQUENCE</scope>
    <source>
        <strain evidence="3">FNV1</strain>
    </source>
</reference>
<dbReference type="Pfam" id="PF00023">
    <property type="entry name" value="Ank"/>
    <property type="match status" value="1"/>
</dbReference>
<dbReference type="SUPFAM" id="SSF48403">
    <property type="entry name" value="Ankyrin repeat"/>
    <property type="match status" value="1"/>
</dbReference>
<keyword evidence="1" id="KW-0677">Repeat</keyword>
<dbReference type="Pfam" id="PF12796">
    <property type="entry name" value="Ank_2"/>
    <property type="match status" value="1"/>
</dbReference>
<evidence type="ECO:0000256" key="2">
    <source>
        <dbReference type="ARBA" id="ARBA00023043"/>
    </source>
</evidence>
<dbReference type="PANTHER" id="PTHR24198:SF165">
    <property type="entry name" value="ANKYRIN REPEAT-CONTAINING PROTEIN-RELATED"/>
    <property type="match status" value="1"/>
</dbReference>
<protein>
    <submittedName>
        <fullName evidence="3">Uncharacterized protein</fullName>
    </submittedName>
</protein>
<evidence type="ECO:0000313" key="3">
    <source>
        <dbReference type="EMBL" id="AYV79409.1"/>
    </source>
</evidence>